<gene>
    <name evidence="1" type="ORF">JWS13_42275</name>
</gene>
<keyword evidence="2" id="KW-1185">Reference proteome</keyword>
<dbReference type="Gene3D" id="3.40.190.10">
    <property type="entry name" value="Periplasmic binding protein-like II"/>
    <property type="match status" value="1"/>
</dbReference>
<reference evidence="1 2" key="1">
    <citation type="journal article" date="2021" name="Microbiol. Resour. Announc.">
        <title>Complete Genome Sequences of Two Rhodococcus sp. Strains with Large and Linear Chromosomes, Isolated from Apple Rhizosphere.</title>
        <authorList>
            <person name="Benning S."/>
            <person name="Brugnone N."/>
            <person name="Siani R."/>
            <person name="Kublik S."/>
            <person name="Schloter M."/>
            <person name="Rad V."/>
        </authorList>
    </citation>
    <scope>NUCLEOTIDE SEQUENCE [LARGE SCALE GENOMIC DNA]</scope>
    <source>
        <strain evidence="1 2">R79</strain>
    </source>
</reference>
<reference evidence="1 2" key="2">
    <citation type="journal article" date="2022" name="Arch. Microbiol.">
        <title>Rhodococcus pseudokoreensis sp. nov. isolated from the rhizosphere of young M26 apple rootstocks.</title>
        <authorList>
            <person name="Kampfer P."/>
            <person name="Glaeser S.P."/>
            <person name="Blom J."/>
            <person name="Wolf J."/>
            <person name="Benning S."/>
            <person name="Schloter M."/>
            <person name="Neumann-Schaal M."/>
        </authorList>
    </citation>
    <scope>NUCLEOTIDE SEQUENCE [LARGE SCALE GENOMIC DNA]</scope>
    <source>
        <strain evidence="1 2">R79</strain>
    </source>
</reference>
<proteinExistence type="predicted"/>
<evidence type="ECO:0000313" key="1">
    <source>
        <dbReference type="EMBL" id="QSE94770.1"/>
    </source>
</evidence>
<evidence type="ECO:0000313" key="2">
    <source>
        <dbReference type="Proteomes" id="UP000662986"/>
    </source>
</evidence>
<dbReference type="EMBL" id="CP070619">
    <property type="protein sequence ID" value="QSE94770.1"/>
    <property type="molecule type" value="Genomic_DNA"/>
</dbReference>
<dbReference type="Proteomes" id="UP000662986">
    <property type="component" value="Chromosome"/>
</dbReference>
<sequence length="59" mass="6601">MQLDQYGIGVNKDHDDVVRAVNGTLERVRADGTWMRLYNHWPAAPLGPVAGPPIPTYRD</sequence>
<name>A0A974WBR9_9NOCA</name>
<accession>A0A974WBR9</accession>
<dbReference type="SUPFAM" id="SSF53850">
    <property type="entry name" value="Periplasmic binding protein-like II"/>
    <property type="match status" value="1"/>
</dbReference>
<organism evidence="1 2">
    <name type="scientific">Rhodococcus pseudokoreensis</name>
    <dbReference type="NCBI Taxonomy" id="2811421"/>
    <lineage>
        <taxon>Bacteria</taxon>
        <taxon>Bacillati</taxon>
        <taxon>Actinomycetota</taxon>
        <taxon>Actinomycetes</taxon>
        <taxon>Mycobacteriales</taxon>
        <taxon>Nocardiaceae</taxon>
        <taxon>Rhodococcus</taxon>
    </lineage>
</organism>
<protein>
    <submittedName>
        <fullName evidence="1">Transporter substrate-binding domain-containing protein</fullName>
    </submittedName>
</protein>